<proteinExistence type="predicted"/>
<dbReference type="EMBL" id="ASGP02000006">
    <property type="protein sequence ID" value="KAH9501648.1"/>
    <property type="molecule type" value="Genomic_DNA"/>
</dbReference>
<reference evidence="1" key="1">
    <citation type="submission" date="2013-05" db="EMBL/GenBank/DDBJ databases">
        <authorList>
            <person name="Yim A.K.Y."/>
            <person name="Chan T.F."/>
            <person name="Ji K.M."/>
            <person name="Liu X.Y."/>
            <person name="Zhou J.W."/>
            <person name="Li R.Q."/>
            <person name="Yang K.Y."/>
            <person name="Li J."/>
            <person name="Li M."/>
            <person name="Law P.T.W."/>
            <person name="Wu Y.L."/>
            <person name="Cai Z.L."/>
            <person name="Qin H."/>
            <person name="Bao Y."/>
            <person name="Leung R.K.K."/>
            <person name="Ng P.K.S."/>
            <person name="Zou J."/>
            <person name="Zhong X.J."/>
            <person name="Ran P.X."/>
            <person name="Zhong N.S."/>
            <person name="Liu Z.G."/>
            <person name="Tsui S.K.W."/>
        </authorList>
    </citation>
    <scope>NUCLEOTIDE SEQUENCE</scope>
    <source>
        <strain evidence="1">Derf</strain>
        <tissue evidence="1">Whole organism</tissue>
    </source>
</reference>
<organism evidence="1 2">
    <name type="scientific">Dermatophagoides farinae</name>
    <name type="common">American house dust mite</name>
    <dbReference type="NCBI Taxonomy" id="6954"/>
    <lineage>
        <taxon>Eukaryota</taxon>
        <taxon>Metazoa</taxon>
        <taxon>Ecdysozoa</taxon>
        <taxon>Arthropoda</taxon>
        <taxon>Chelicerata</taxon>
        <taxon>Arachnida</taxon>
        <taxon>Acari</taxon>
        <taxon>Acariformes</taxon>
        <taxon>Sarcoptiformes</taxon>
        <taxon>Astigmata</taxon>
        <taxon>Psoroptidia</taxon>
        <taxon>Analgoidea</taxon>
        <taxon>Pyroglyphidae</taxon>
        <taxon>Dermatophagoidinae</taxon>
        <taxon>Dermatophagoides</taxon>
    </lineage>
</organism>
<comment type="caution">
    <text evidence="1">The sequence shown here is derived from an EMBL/GenBank/DDBJ whole genome shotgun (WGS) entry which is preliminary data.</text>
</comment>
<name>A0A922L3H3_DERFA</name>
<evidence type="ECO:0000313" key="1">
    <source>
        <dbReference type="EMBL" id="KAH9501648.1"/>
    </source>
</evidence>
<keyword evidence="2" id="KW-1185">Reference proteome</keyword>
<dbReference type="Proteomes" id="UP000790347">
    <property type="component" value="Unassembled WGS sequence"/>
</dbReference>
<sequence length="66" mass="8050">MTRLCLAWIEFFRPFDCFNFLSLLNHQKVLYELNHKQAISAEKKIFYQKKNNLEVEDESKRENNLI</sequence>
<protein>
    <submittedName>
        <fullName evidence="1">Uncharacterized protein</fullName>
    </submittedName>
</protein>
<accession>A0A922L3H3</accession>
<reference evidence="1" key="2">
    <citation type="journal article" date="2022" name="Res Sq">
        <title>Comparative Genomics Reveals Insights into the Divergent Evolution of Astigmatic Mites and Household Pest Adaptations.</title>
        <authorList>
            <person name="Xiong Q."/>
            <person name="Wan A.T.-Y."/>
            <person name="Liu X.-Y."/>
            <person name="Fung C.S.-H."/>
            <person name="Xiao X."/>
            <person name="Malainual N."/>
            <person name="Hou J."/>
            <person name="Wang L."/>
            <person name="Wang M."/>
            <person name="Yang K."/>
            <person name="Cui Y."/>
            <person name="Leung E."/>
            <person name="Nong W."/>
            <person name="Shin S.-K."/>
            <person name="Au S."/>
            <person name="Jeong K.Y."/>
            <person name="Chew F.T."/>
            <person name="Hui J."/>
            <person name="Leung T.F."/>
            <person name="Tungtrongchitr A."/>
            <person name="Zhong N."/>
            <person name="Liu Z."/>
            <person name="Tsui S."/>
        </authorList>
    </citation>
    <scope>NUCLEOTIDE SEQUENCE</scope>
    <source>
        <strain evidence="1">Derf</strain>
        <tissue evidence="1">Whole organism</tissue>
    </source>
</reference>
<dbReference type="AlphaFoldDB" id="A0A922L3H3"/>
<evidence type="ECO:0000313" key="2">
    <source>
        <dbReference type="Proteomes" id="UP000790347"/>
    </source>
</evidence>
<gene>
    <name evidence="1" type="ORF">DERF_012481</name>
</gene>